<reference evidence="1" key="1">
    <citation type="submission" date="2022-10" db="EMBL/GenBank/DDBJ databases">
        <title>Culturing micro-colonial fungi from biological soil crusts in the Mojave desert and describing Neophaeococcomyces mojavensis, and introducing the new genera and species Taxawa tesnikishii.</title>
        <authorList>
            <person name="Kurbessoian T."/>
            <person name="Stajich J.E."/>
        </authorList>
    </citation>
    <scope>NUCLEOTIDE SEQUENCE</scope>
    <source>
        <strain evidence="1">TK_41</strain>
    </source>
</reference>
<dbReference type="PANTHER" id="PTHR38886">
    <property type="entry name" value="SESA DOMAIN-CONTAINING PROTEIN"/>
    <property type="match status" value="1"/>
</dbReference>
<dbReference type="EMBL" id="JAPDRK010000012">
    <property type="protein sequence ID" value="KAJ9607370.1"/>
    <property type="molecule type" value="Genomic_DNA"/>
</dbReference>
<dbReference type="AlphaFoldDB" id="A0AA38X5S7"/>
<sequence>MPVGFGFSAGDFISGVLLVKDIIKALDNVSGSSAEYDALRGELRGLERALHLVSNLPPGTCSTIQHTTETCVQACHNIIQAFVRKAAKFDTTLIHAASTSQQNITRPPPWKAALRKVQWALLKKEDVVRVRLEIAAQVAILNTLLNHKQLLASENQDTALTQLHNQMSQQHGRLQQIEALLQVQKQLSEEGKGDLESFNQKLASIQHEMSSTKTIVVLVWRLGRVLFQLMVQLQKWLANPLPAQVLLQRVAILEDALGRTAPLHIEWLNSWEASQYPAKLFS</sequence>
<protein>
    <recommendedName>
        <fullName evidence="3">Fungal N-terminal domain-containing protein</fullName>
    </recommendedName>
</protein>
<proteinExistence type="predicted"/>
<name>A0AA38X5S7_9EURO</name>
<dbReference type="Proteomes" id="UP001172673">
    <property type="component" value="Unassembled WGS sequence"/>
</dbReference>
<evidence type="ECO:0000313" key="1">
    <source>
        <dbReference type="EMBL" id="KAJ9607370.1"/>
    </source>
</evidence>
<comment type="caution">
    <text evidence="1">The sequence shown here is derived from an EMBL/GenBank/DDBJ whole genome shotgun (WGS) entry which is preliminary data.</text>
</comment>
<evidence type="ECO:0000313" key="2">
    <source>
        <dbReference type="Proteomes" id="UP001172673"/>
    </source>
</evidence>
<accession>A0AA38X5S7</accession>
<organism evidence="1 2">
    <name type="scientific">Cladophialophora chaetospira</name>
    <dbReference type="NCBI Taxonomy" id="386627"/>
    <lineage>
        <taxon>Eukaryota</taxon>
        <taxon>Fungi</taxon>
        <taxon>Dikarya</taxon>
        <taxon>Ascomycota</taxon>
        <taxon>Pezizomycotina</taxon>
        <taxon>Eurotiomycetes</taxon>
        <taxon>Chaetothyriomycetidae</taxon>
        <taxon>Chaetothyriales</taxon>
        <taxon>Herpotrichiellaceae</taxon>
        <taxon>Cladophialophora</taxon>
    </lineage>
</organism>
<dbReference type="PANTHER" id="PTHR38886:SF1">
    <property type="entry name" value="NACHT-NTPASE AND P-LOOP NTPASES N-TERMINAL DOMAIN-CONTAINING PROTEIN"/>
    <property type="match status" value="1"/>
</dbReference>
<evidence type="ECO:0008006" key="3">
    <source>
        <dbReference type="Google" id="ProtNLM"/>
    </source>
</evidence>
<keyword evidence="2" id="KW-1185">Reference proteome</keyword>
<gene>
    <name evidence="1" type="ORF">H2200_008443</name>
</gene>